<evidence type="ECO:0000256" key="1">
    <source>
        <dbReference type="ARBA" id="ARBA00007957"/>
    </source>
</evidence>
<dbReference type="InterPro" id="IPR043135">
    <property type="entry name" value="Fur_C"/>
</dbReference>
<dbReference type="Proteomes" id="UP000184076">
    <property type="component" value="Unassembled WGS sequence"/>
</dbReference>
<organism evidence="8 9">
    <name type="scientific">Desulfacinum infernum DSM 9756</name>
    <dbReference type="NCBI Taxonomy" id="1121391"/>
    <lineage>
        <taxon>Bacteria</taxon>
        <taxon>Pseudomonadati</taxon>
        <taxon>Thermodesulfobacteriota</taxon>
        <taxon>Syntrophobacteria</taxon>
        <taxon>Syntrophobacterales</taxon>
        <taxon>Syntrophobacteraceae</taxon>
        <taxon>Desulfacinum</taxon>
    </lineage>
</organism>
<keyword evidence="4" id="KW-0805">Transcription regulation</keyword>
<keyword evidence="3 7" id="KW-0862">Zinc</keyword>
<keyword evidence="7" id="KW-0479">Metal-binding</keyword>
<dbReference type="Gene3D" id="1.10.10.10">
    <property type="entry name" value="Winged helix-like DNA-binding domain superfamily/Winged helix DNA-binding domain"/>
    <property type="match status" value="1"/>
</dbReference>
<evidence type="ECO:0000256" key="6">
    <source>
        <dbReference type="ARBA" id="ARBA00023163"/>
    </source>
</evidence>
<dbReference type="STRING" id="1121391.SAMN02745206_01742"/>
<dbReference type="GO" id="GO:0045892">
    <property type="term" value="P:negative regulation of DNA-templated transcription"/>
    <property type="evidence" value="ECO:0007669"/>
    <property type="project" value="TreeGrafter"/>
</dbReference>
<dbReference type="SUPFAM" id="SSF46785">
    <property type="entry name" value="Winged helix' DNA-binding domain"/>
    <property type="match status" value="1"/>
</dbReference>
<keyword evidence="9" id="KW-1185">Reference proteome</keyword>
<feature type="binding site" evidence="7">
    <location>
        <position position="85"/>
    </location>
    <ligand>
        <name>Zn(2+)</name>
        <dbReference type="ChEBI" id="CHEBI:29105"/>
    </ligand>
</feature>
<dbReference type="GO" id="GO:1900376">
    <property type="term" value="P:regulation of secondary metabolite biosynthetic process"/>
    <property type="evidence" value="ECO:0007669"/>
    <property type="project" value="TreeGrafter"/>
</dbReference>
<keyword evidence="5" id="KW-0238">DNA-binding</keyword>
<name>A0A1M5APG7_9BACT</name>
<dbReference type="GO" id="GO:0000976">
    <property type="term" value="F:transcription cis-regulatory region binding"/>
    <property type="evidence" value="ECO:0007669"/>
    <property type="project" value="TreeGrafter"/>
</dbReference>
<evidence type="ECO:0000313" key="9">
    <source>
        <dbReference type="Proteomes" id="UP000184076"/>
    </source>
</evidence>
<dbReference type="PANTHER" id="PTHR33202:SF7">
    <property type="entry name" value="FERRIC UPTAKE REGULATION PROTEIN"/>
    <property type="match status" value="1"/>
</dbReference>
<dbReference type="EMBL" id="FQVB01000015">
    <property type="protein sequence ID" value="SHF31997.1"/>
    <property type="molecule type" value="Genomic_DNA"/>
</dbReference>
<feature type="binding site" evidence="7">
    <location>
        <position position="125"/>
    </location>
    <ligand>
        <name>Zn(2+)</name>
        <dbReference type="ChEBI" id="CHEBI:29105"/>
    </ligand>
</feature>
<dbReference type="AlphaFoldDB" id="A0A1M5APG7"/>
<dbReference type="PANTHER" id="PTHR33202">
    <property type="entry name" value="ZINC UPTAKE REGULATION PROTEIN"/>
    <property type="match status" value="1"/>
</dbReference>
<keyword evidence="2" id="KW-0678">Repressor</keyword>
<evidence type="ECO:0000256" key="4">
    <source>
        <dbReference type="ARBA" id="ARBA00023015"/>
    </source>
</evidence>
<dbReference type="InterPro" id="IPR002481">
    <property type="entry name" value="FUR"/>
</dbReference>
<gene>
    <name evidence="8" type="ORF">SAMN02745206_01742</name>
</gene>
<dbReference type="Gene3D" id="3.30.1490.190">
    <property type="match status" value="1"/>
</dbReference>
<evidence type="ECO:0000256" key="5">
    <source>
        <dbReference type="ARBA" id="ARBA00023125"/>
    </source>
</evidence>
<sequence>MPRKEALKMTPQRRHILRALRSRHWHPTADEVYAEVRRDLPRISLGTVYRNLEILANTGLIQKLATAGPQKRYDGNPVRHFHLRCRRCGKLEDAPVQEGFDPLAFLADPAGYVVEGYVLEYLGLCASCREADAHARDNRSPAPS</sequence>
<feature type="binding site" evidence="7">
    <location>
        <position position="88"/>
    </location>
    <ligand>
        <name>Zn(2+)</name>
        <dbReference type="ChEBI" id="CHEBI:29105"/>
    </ligand>
</feature>
<dbReference type="InterPro" id="IPR036390">
    <property type="entry name" value="WH_DNA-bd_sf"/>
</dbReference>
<evidence type="ECO:0000313" key="8">
    <source>
        <dbReference type="EMBL" id="SHF31997.1"/>
    </source>
</evidence>
<proteinExistence type="inferred from homology"/>
<evidence type="ECO:0000256" key="3">
    <source>
        <dbReference type="ARBA" id="ARBA00022833"/>
    </source>
</evidence>
<dbReference type="GO" id="GO:0003700">
    <property type="term" value="F:DNA-binding transcription factor activity"/>
    <property type="evidence" value="ECO:0007669"/>
    <property type="project" value="InterPro"/>
</dbReference>
<comment type="similarity">
    <text evidence="1">Belongs to the Fur family.</text>
</comment>
<reference evidence="9" key="1">
    <citation type="submission" date="2016-11" db="EMBL/GenBank/DDBJ databases">
        <authorList>
            <person name="Varghese N."/>
            <person name="Submissions S."/>
        </authorList>
    </citation>
    <scope>NUCLEOTIDE SEQUENCE [LARGE SCALE GENOMIC DNA]</scope>
    <source>
        <strain evidence="9">DSM 9756</strain>
    </source>
</reference>
<keyword evidence="6" id="KW-0804">Transcription</keyword>
<feature type="binding site" evidence="7">
    <location>
        <position position="128"/>
    </location>
    <ligand>
        <name>Zn(2+)</name>
        <dbReference type="ChEBI" id="CHEBI:29105"/>
    </ligand>
</feature>
<evidence type="ECO:0000256" key="7">
    <source>
        <dbReference type="PIRSR" id="PIRSR602481-1"/>
    </source>
</evidence>
<dbReference type="GO" id="GO:0008270">
    <property type="term" value="F:zinc ion binding"/>
    <property type="evidence" value="ECO:0007669"/>
    <property type="project" value="TreeGrafter"/>
</dbReference>
<evidence type="ECO:0000256" key="2">
    <source>
        <dbReference type="ARBA" id="ARBA00022491"/>
    </source>
</evidence>
<accession>A0A1M5APG7</accession>
<dbReference type="CDD" id="cd07153">
    <property type="entry name" value="Fur_like"/>
    <property type="match status" value="1"/>
</dbReference>
<comment type="cofactor">
    <cofactor evidence="7">
        <name>Zn(2+)</name>
        <dbReference type="ChEBI" id="CHEBI:29105"/>
    </cofactor>
    <text evidence="7">Binds 1 zinc ion per subunit.</text>
</comment>
<protein>
    <submittedName>
        <fullName evidence="8">Fur family transcriptional regulator, ferric uptake regulator</fullName>
    </submittedName>
</protein>
<dbReference type="InterPro" id="IPR036388">
    <property type="entry name" value="WH-like_DNA-bd_sf"/>
</dbReference>
<dbReference type="Pfam" id="PF01475">
    <property type="entry name" value="FUR"/>
    <property type="match status" value="1"/>
</dbReference>